<dbReference type="SUPFAM" id="SSF64356">
    <property type="entry name" value="SNARE-like"/>
    <property type="match status" value="1"/>
</dbReference>
<organism evidence="1 2">
    <name type="scientific">Tritrichomonas musculus</name>
    <dbReference type="NCBI Taxonomy" id="1915356"/>
    <lineage>
        <taxon>Eukaryota</taxon>
        <taxon>Metamonada</taxon>
        <taxon>Parabasalia</taxon>
        <taxon>Tritrichomonadida</taxon>
        <taxon>Tritrichomonadidae</taxon>
        <taxon>Tritrichomonas</taxon>
    </lineage>
</organism>
<gene>
    <name evidence="1" type="ORF">M9Y10_011572</name>
</gene>
<proteinExistence type="predicted"/>
<protein>
    <recommendedName>
        <fullName evidence="3">Trafficking protein particle complex subunit</fullName>
    </recommendedName>
</protein>
<dbReference type="Gene3D" id="3.30.450.70">
    <property type="match status" value="1"/>
</dbReference>
<accession>A0ABR2IJU2</accession>
<dbReference type="Proteomes" id="UP001470230">
    <property type="component" value="Unassembled WGS sequence"/>
</dbReference>
<name>A0ABR2IJU2_9EUKA</name>
<evidence type="ECO:0008006" key="3">
    <source>
        <dbReference type="Google" id="ProtNLM"/>
    </source>
</evidence>
<keyword evidence="2" id="KW-1185">Reference proteome</keyword>
<evidence type="ECO:0000313" key="2">
    <source>
        <dbReference type="Proteomes" id="UP001470230"/>
    </source>
</evidence>
<evidence type="ECO:0000313" key="1">
    <source>
        <dbReference type="EMBL" id="KAK8863881.1"/>
    </source>
</evidence>
<dbReference type="EMBL" id="JAPFFF010000017">
    <property type="protein sequence ID" value="KAK8863881.1"/>
    <property type="molecule type" value="Genomic_DNA"/>
</dbReference>
<comment type="caution">
    <text evidence="1">The sequence shown here is derived from an EMBL/GenBank/DDBJ whole genome shotgun (WGS) entry which is preliminary data.</text>
</comment>
<sequence>MESSPVACISIIAPDGSPIYLRKYQNSQSPSSPQHDDLEIESIIFNALLTIRTQNLFLTIKTLPPPIQSHPIELPSFSRLSVYATKFPLKYTLLVITTRKVIIEPSVRKWSLLIADELFSRIADPFYSPFSPLDKSEVFNANIDKIIRSATV</sequence>
<dbReference type="InterPro" id="IPR011012">
    <property type="entry name" value="Longin-like_dom_sf"/>
</dbReference>
<reference evidence="1 2" key="1">
    <citation type="submission" date="2024-04" db="EMBL/GenBank/DDBJ databases">
        <title>Tritrichomonas musculus Genome.</title>
        <authorList>
            <person name="Alves-Ferreira E."/>
            <person name="Grigg M."/>
            <person name="Lorenzi H."/>
            <person name="Galac M."/>
        </authorList>
    </citation>
    <scope>NUCLEOTIDE SEQUENCE [LARGE SCALE GENOMIC DNA]</scope>
    <source>
        <strain evidence="1 2">EAF2021</strain>
    </source>
</reference>